<dbReference type="SUPFAM" id="SSF111369">
    <property type="entry name" value="HlyD-like secretion proteins"/>
    <property type="match status" value="1"/>
</dbReference>
<evidence type="ECO:0000256" key="3">
    <source>
        <dbReference type="ARBA" id="ARBA00023054"/>
    </source>
</evidence>
<proteinExistence type="inferred from homology"/>
<feature type="domain" description="CusB-like beta-barrel" evidence="4">
    <location>
        <begin position="228"/>
        <end position="282"/>
    </location>
</feature>
<dbReference type="Proteomes" id="UP001501588">
    <property type="component" value="Unassembled WGS sequence"/>
</dbReference>
<dbReference type="Pfam" id="PF25954">
    <property type="entry name" value="Beta-barrel_RND_2"/>
    <property type="match status" value="1"/>
</dbReference>
<dbReference type="InterPro" id="IPR006143">
    <property type="entry name" value="RND_pump_MFP"/>
</dbReference>
<evidence type="ECO:0000313" key="6">
    <source>
        <dbReference type="Proteomes" id="UP001501588"/>
    </source>
</evidence>
<evidence type="ECO:0000313" key="5">
    <source>
        <dbReference type="EMBL" id="GAA0579028.1"/>
    </source>
</evidence>
<dbReference type="RefSeq" id="WP_343894782.1">
    <property type="nucleotide sequence ID" value="NZ_BAAAFZ010000017.1"/>
</dbReference>
<dbReference type="EMBL" id="BAAAFZ010000017">
    <property type="protein sequence ID" value="GAA0579028.1"/>
    <property type="molecule type" value="Genomic_DNA"/>
</dbReference>
<evidence type="ECO:0000256" key="2">
    <source>
        <dbReference type="ARBA" id="ARBA00009477"/>
    </source>
</evidence>
<comment type="caution">
    <text evidence="5">The sequence shown here is derived from an EMBL/GenBank/DDBJ whole genome shotgun (WGS) entry which is preliminary data.</text>
</comment>
<sequence>MARSRWLAAAAVAGIAAAGGAWALRDRPVEVPVAREERDVPVRVFGLGTIEAQVSSRIGFEVAGTLAEVLADHGDRVPAGTVLARLAPAAQQARVAKAEAGVQSAEAQQARVAAALDRAAAMAQQKRATAQRRRELAGRGAASSEAAEIAETEAVAAAADLALARADLGVARAALADAQAVLLAERTALAKHTLAAPFDALVIARLREPGAALGPGEAVFSLVAPGSLWALAYVDEGRAGAIREGLPAEVRLRSLPGETFTGRVVRVGLESDRVTEERRVHVRCERCPPRPVLGEQVQVEVETGRLPAARLVPEAAVEGFDGAAGRVWVVEDGRLRQREARFIARTLDARLALALDPALPADLPVATRVLAGFREGRAARPAP</sequence>
<dbReference type="PANTHER" id="PTHR32347:SF14">
    <property type="entry name" value="EFFLUX SYSTEM COMPONENT YKNX-RELATED"/>
    <property type="match status" value="1"/>
</dbReference>
<reference evidence="5 6" key="1">
    <citation type="journal article" date="2019" name="Int. J. Syst. Evol. Microbiol.">
        <title>The Global Catalogue of Microorganisms (GCM) 10K type strain sequencing project: providing services to taxonomists for standard genome sequencing and annotation.</title>
        <authorList>
            <consortium name="The Broad Institute Genomics Platform"/>
            <consortium name="The Broad Institute Genome Sequencing Center for Infectious Disease"/>
            <person name="Wu L."/>
            <person name="Ma J."/>
        </authorList>
    </citation>
    <scope>NUCLEOTIDE SEQUENCE [LARGE SCALE GENOMIC DNA]</scope>
    <source>
        <strain evidence="5 6">JCM 9933</strain>
    </source>
</reference>
<dbReference type="InterPro" id="IPR058792">
    <property type="entry name" value="Beta-barrel_RND_2"/>
</dbReference>
<organism evidence="5 6">
    <name type="scientific">Craurococcus roseus</name>
    <dbReference type="NCBI Taxonomy" id="77585"/>
    <lineage>
        <taxon>Bacteria</taxon>
        <taxon>Pseudomonadati</taxon>
        <taxon>Pseudomonadota</taxon>
        <taxon>Alphaproteobacteria</taxon>
        <taxon>Acetobacterales</taxon>
        <taxon>Acetobacteraceae</taxon>
        <taxon>Craurococcus</taxon>
    </lineage>
</organism>
<dbReference type="NCBIfam" id="TIGR01730">
    <property type="entry name" value="RND_mfp"/>
    <property type="match status" value="1"/>
</dbReference>
<comment type="subcellular location">
    <subcellularLocation>
        <location evidence="1">Cell envelope</location>
    </subcellularLocation>
</comment>
<accession>A0ABN1F135</accession>
<keyword evidence="3" id="KW-0175">Coiled coil</keyword>
<dbReference type="Gene3D" id="2.40.50.100">
    <property type="match status" value="1"/>
</dbReference>
<gene>
    <name evidence="5" type="ORF">GCM10009416_16870</name>
</gene>
<keyword evidence="6" id="KW-1185">Reference proteome</keyword>
<dbReference type="Gene3D" id="2.40.30.170">
    <property type="match status" value="1"/>
</dbReference>
<dbReference type="PANTHER" id="PTHR32347">
    <property type="entry name" value="EFFLUX SYSTEM COMPONENT YKNX-RELATED"/>
    <property type="match status" value="1"/>
</dbReference>
<name>A0ABN1F135_9PROT</name>
<evidence type="ECO:0000256" key="1">
    <source>
        <dbReference type="ARBA" id="ARBA00004196"/>
    </source>
</evidence>
<evidence type="ECO:0000259" key="4">
    <source>
        <dbReference type="Pfam" id="PF25954"/>
    </source>
</evidence>
<protein>
    <submittedName>
        <fullName evidence="5">Efflux RND transporter periplasmic adaptor subunit</fullName>
    </submittedName>
</protein>
<comment type="similarity">
    <text evidence="2">Belongs to the membrane fusion protein (MFP) (TC 8.A.1) family.</text>
</comment>
<dbReference type="InterPro" id="IPR050465">
    <property type="entry name" value="UPF0194_transport"/>
</dbReference>